<comment type="caution">
    <text evidence="9">The sequence shown here is derived from an EMBL/GenBank/DDBJ whole genome shotgun (WGS) entry which is preliminary data.</text>
</comment>
<feature type="domain" description="Aminoglycoside phosphotransferase" evidence="8">
    <location>
        <begin position="40"/>
        <end position="269"/>
    </location>
</feature>
<gene>
    <name evidence="9" type="ORF">GCM10009839_17060</name>
</gene>
<dbReference type="CDD" id="cd05150">
    <property type="entry name" value="APH"/>
    <property type="match status" value="1"/>
</dbReference>
<name>A0ABN2TVF2_9ACTN</name>
<dbReference type="RefSeq" id="WP_344664964.1">
    <property type="nucleotide sequence ID" value="NZ_BAAAQN010000007.1"/>
</dbReference>
<keyword evidence="5 7" id="KW-0067">ATP-binding</keyword>
<keyword evidence="10" id="KW-1185">Reference proteome</keyword>
<comment type="similarity">
    <text evidence="1 7">Belongs to the aminoglycoside phosphotransferase family.</text>
</comment>
<evidence type="ECO:0000256" key="1">
    <source>
        <dbReference type="ARBA" id="ARBA00006219"/>
    </source>
</evidence>
<dbReference type="PANTHER" id="PTHR21310:SF41">
    <property type="entry name" value="3'-PHOSPHOTRANSFERASE, PUTATIVE-RELATED"/>
    <property type="match status" value="1"/>
</dbReference>
<keyword evidence="4 7" id="KW-0418">Kinase</keyword>
<keyword evidence="2 7" id="KW-0808">Transferase</keyword>
<evidence type="ECO:0000256" key="3">
    <source>
        <dbReference type="ARBA" id="ARBA00022741"/>
    </source>
</evidence>
<dbReference type="InterPro" id="IPR011009">
    <property type="entry name" value="Kinase-like_dom_sf"/>
</dbReference>
<keyword evidence="3 7" id="KW-0547">Nucleotide-binding</keyword>
<evidence type="ECO:0000259" key="8">
    <source>
        <dbReference type="Pfam" id="PF01636"/>
    </source>
</evidence>
<dbReference type="Gene3D" id="3.30.200.20">
    <property type="entry name" value="Phosphorylase Kinase, domain 1"/>
    <property type="match status" value="1"/>
</dbReference>
<dbReference type="SUPFAM" id="SSF56112">
    <property type="entry name" value="Protein kinase-like (PK-like)"/>
    <property type="match status" value="1"/>
</dbReference>
<accession>A0ABN2TVF2</accession>
<dbReference type="InterPro" id="IPR051678">
    <property type="entry name" value="AGP_Transferase"/>
</dbReference>
<dbReference type="Gene3D" id="3.90.1200.10">
    <property type="match status" value="1"/>
</dbReference>
<evidence type="ECO:0000313" key="9">
    <source>
        <dbReference type="EMBL" id="GAA2020834.1"/>
    </source>
</evidence>
<protein>
    <submittedName>
        <fullName evidence="9">Aminoglycoside 3'-phosphotransferase</fullName>
    </submittedName>
</protein>
<dbReference type="InterPro" id="IPR024165">
    <property type="entry name" value="Kan/Strep_kinase"/>
</dbReference>
<evidence type="ECO:0000313" key="10">
    <source>
        <dbReference type="Proteomes" id="UP001500751"/>
    </source>
</evidence>
<proteinExistence type="inferred from homology"/>
<organism evidence="9 10">
    <name type="scientific">Catenulispora yoronensis</name>
    <dbReference type="NCBI Taxonomy" id="450799"/>
    <lineage>
        <taxon>Bacteria</taxon>
        <taxon>Bacillati</taxon>
        <taxon>Actinomycetota</taxon>
        <taxon>Actinomycetes</taxon>
        <taxon>Catenulisporales</taxon>
        <taxon>Catenulisporaceae</taxon>
        <taxon>Catenulispora</taxon>
    </lineage>
</organism>
<dbReference type="PANTHER" id="PTHR21310">
    <property type="entry name" value="AMINOGLYCOSIDE PHOSPHOTRANSFERASE-RELATED-RELATED"/>
    <property type="match status" value="1"/>
</dbReference>
<dbReference type="PIRSF" id="PIRSF000706">
    <property type="entry name" value="Kanamycin_kin"/>
    <property type="match status" value="1"/>
</dbReference>
<keyword evidence="6 7" id="KW-0046">Antibiotic resistance</keyword>
<dbReference type="InterPro" id="IPR002575">
    <property type="entry name" value="Aminoglycoside_PTrfase"/>
</dbReference>
<evidence type="ECO:0000256" key="6">
    <source>
        <dbReference type="ARBA" id="ARBA00023251"/>
    </source>
</evidence>
<dbReference type="Proteomes" id="UP001500751">
    <property type="component" value="Unassembled WGS sequence"/>
</dbReference>
<dbReference type="Pfam" id="PF01636">
    <property type="entry name" value="APH"/>
    <property type="match status" value="1"/>
</dbReference>
<evidence type="ECO:0000256" key="4">
    <source>
        <dbReference type="ARBA" id="ARBA00022777"/>
    </source>
</evidence>
<reference evidence="9 10" key="1">
    <citation type="journal article" date="2019" name="Int. J. Syst. Evol. Microbiol.">
        <title>The Global Catalogue of Microorganisms (GCM) 10K type strain sequencing project: providing services to taxonomists for standard genome sequencing and annotation.</title>
        <authorList>
            <consortium name="The Broad Institute Genomics Platform"/>
            <consortium name="The Broad Institute Genome Sequencing Center for Infectious Disease"/>
            <person name="Wu L."/>
            <person name="Ma J."/>
        </authorList>
    </citation>
    <scope>NUCLEOTIDE SEQUENCE [LARGE SCALE GENOMIC DNA]</scope>
    <source>
        <strain evidence="9 10">JCM 16014</strain>
    </source>
</reference>
<evidence type="ECO:0000256" key="5">
    <source>
        <dbReference type="ARBA" id="ARBA00022840"/>
    </source>
</evidence>
<dbReference type="EMBL" id="BAAAQN010000007">
    <property type="protein sequence ID" value="GAA2020834.1"/>
    <property type="molecule type" value="Genomic_DNA"/>
</dbReference>
<evidence type="ECO:0000256" key="7">
    <source>
        <dbReference type="PIRNR" id="PIRNR000706"/>
    </source>
</evidence>
<sequence>MSVPSFSGVPPRDHPVPAPIREAARGLAIVPVWANEVGGATFRLGDGPGARYAKWAPTGSGPDLAGEAARMRWAGGRVTVPRGTVPSITVPRVLDLGSDDDGAWLVTAALPGEMAVSERWLGEPATAVRVIGEALRAFHDALPVADCPFSASAEERVAEALRNADNRADRALHSDYRHLGGMAEALKRVADIPPVDRLVVCHGDTCAPNTLLTPDGRFAGHVDLGDLGVADRWSDLAIATWSTTWNYGAGWERPLLDAYGIDPDPERTEYYRLLWEVGP</sequence>
<evidence type="ECO:0000256" key="2">
    <source>
        <dbReference type="ARBA" id="ARBA00022679"/>
    </source>
</evidence>